<accession>G7K8C3</accession>
<reference evidence="1 3" key="2">
    <citation type="journal article" date="2014" name="BMC Genomics">
        <title>An improved genome release (version Mt4.0) for the model legume Medicago truncatula.</title>
        <authorList>
            <person name="Tang H."/>
            <person name="Krishnakumar V."/>
            <person name="Bidwell S."/>
            <person name="Rosen B."/>
            <person name="Chan A."/>
            <person name="Zhou S."/>
            <person name="Gentzbittel L."/>
            <person name="Childs K.L."/>
            <person name="Yandell M."/>
            <person name="Gundlach H."/>
            <person name="Mayer K.F."/>
            <person name="Schwartz D.C."/>
            <person name="Town C.D."/>
        </authorList>
    </citation>
    <scope>GENOME REANNOTATION</scope>
    <source>
        <strain evidence="2 3">cv. Jemalong A17</strain>
    </source>
</reference>
<evidence type="ECO:0000313" key="1">
    <source>
        <dbReference type="EMBL" id="AES96475.1"/>
    </source>
</evidence>
<organism evidence="1 3">
    <name type="scientific">Medicago truncatula</name>
    <name type="common">Barrel medic</name>
    <name type="synonym">Medicago tribuloides</name>
    <dbReference type="NCBI Taxonomy" id="3880"/>
    <lineage>
        <taxon>Eukaryota</taxon>
        <taxon>Viridiplantae</taxon>
        <taxon>Streptophyta</taxon>
        <taxon>Embryophyta</taxon>
        <taxon>Tracheophyta</taxon>
        <taxon>Spermatophyta</taxon>
        <taxon>Magnoliopsida</taxon>
        <taxon>eudicotyledons</taxon>
        <taxon>Gunneridae</taxon>
        <taxon>Pentapetalae</taxon>
        <taxon>rosids</taxon>
        <taxon>fabids</taxon>
        <taxon>Fabales</taxon>
        <taxon>Fabaceae</taxon>
        <taxon>Papilionoideae</taxon>
        <taxon>50 kb inversion clade</taxon>
        <taxon>NPAAA clade</taxon>
        <taxon>Hologalegina</taxon>
        <taxon>IRL clade</taxon>
        <taxon>Trifolieae</taxon>
        <taxon>Medicago</taxon>
    </lineage>
</organism>
<dbReference type="OMA" id="CRRIRWH"/>
<reference evidence="1 3" key="1">
    <citation type="journal article" date="2011" name="Nature">
        <title>The Medicago genome provides insight into the evolution of rhizobial symbioses.</title>
        <authorList>
            <person name="Young N.D."/>
            <person name="Debelle F."/>
            <person name="Oldroyd G.E."/>
            <person name="Geurts R."/>
            <person name="Cannon S.B."/>
            <person name="Udvardi M.K."/>
            <person name="Benedito V.A."/>
            <person name="Mayer K.F."/>
            <person name="Gouzy J."/>
            <person name="Schoof H."/>
            <person name="Van de Peer Y."/>
            <person name="Proost S."/>
            <person name="Cook D.R."/>
            <person name="Meyers B.C."/>
            <person name="Spannagl M."/>
            <person name="Cheung F."/>
            <person name="De Mita S."/>
            <person name="Krishnakumar V."/>
            <person name="Gundlach H."/>
            <person name="Zhou S."/>
            <person name="Mudge J."/>
            <person name="Bharti A.K."/>
            <person name="Murray J.D."/>
            <person name="Naoumkina M.A."/>
            <person name="Rosen B."/>
            <person name="Silverstein K.A."/>
            <person name="Tang H."/>
            <person name="Rombauts S."/>
            <person name="Zhao P.X."/>
            <person name="Zhou P."/>
            <person name="Barbe V."/>
            <person name="Bardou P."/>
            <person name="Bechner M."/>
            <person name="Bellec A."/>
            <person name="Berger A."/>
            <person name="Berges H."/>
            <person name="Bidwell S."/>
            <person name="Bisseling T."/>
            <person name="Choisne N."/>
            <person name="Couloux A."/>
            <person name="Denny R."/>
            <person name="Deshpande S."/>
            <person name="Dai X."/>
            <person name="Doyle J.J."/>
            <person name="Dudez A.M."/>
            <person name="Farmer A.D."/>
            <person name="Fouteau S."/>
            <person name="Franken C."/>
            <person name="Gibelin C."/>
            <person name="Gish J."/>
            <person name="Goldstein S."/>
            <person name="Gonzalez A.J."/>
            <person name="Green P.J."/>
            <person name="Hallab A."/>
            <person name="Hartog M."/>
            <person name="Hua A."/>
            <person name="Humphray S.J."/>
            <person name="Jeong D.H."/>
            <person name="Jing Y."/>
            <person name="Jocker A."/>
            <person name="Kenton S.M."/>
            <person name="Kim D.J."/>
            <person name="Klee K."/>
            <person name="Lai H."/>
            <person name="Lang C."/>
            <person name="Lin S."/>
            <person name="Macmil S.L."/>
            <person name="Magdelenat G."/>
            <person name="Matthews L."/>
            <person name="McCorrison J."/>
            <person name="Monaghan E.L."/>
            <person name="Mun J.H."/>
            <person name="Najar F.Z."/>
            <person name="Nicholson C."/>
            <person name="Noirot C."/>
            <person name="O'Bleness M."/>
            <person name="Paule C.R."/>
            <person name="Poulain J."/>
            <person name="Prion F."/>
            <person name="Qin B."/>
            <person name="Qu C."/>
            <person name="Retzel E.F."/>
            <person name="Riddle C."/>
            <person name="Sallet E."/>
            <person name="Samain S."/>
            <person name="Samson N."/>
            <person name="Sanders I."/>
            <person name="Saurat O."/>
            <person name="Scarpelli C."/>
            <person name="Schiex T."/>
            <person name="Segurens B."/>
            <person name="Severin A.J."/>
            <person name="Sherrier D.J."/>
            <person name="Shi R."/>
            <person name="Sims S."/>
            <person name="Singer S.R."/>
            <person name="Sinharoy S."/>
            <person name="Sterck L."/>
            <person name="Viollet A."/>
            <person name="Wang B.B."/>
            <person name="Wang K."/>
            <person name="Wang M."/>
            <person name="Wang X."/>
            <person name="Warfsmann J."/>
            <person name="Weissenbach J."/>
            <person name="White D.D."/>
            <person name="White J.D."/>
            <person name="Wiley G.B."/>
            <person name="Wincker P."/>
            <person name="Xing Y."/>
            <person name="Yang L."/>
            <person name="Yao Z."/>
            <person name="Ying F."/>
            <person name="Zhai J."/>
            <person name="Zhou L."/>
            <person name="Zuber A."/>
            <person name="Denarie J."/>
            <person name="Dixon R.A."/>
            <person name="May G.D."/>
            <person name="Schwartz D.C."/>
            <person name="Rogers J."/>
            <person name="Quetier F."/>
            <person name="Town C.D."/>
            <person name="Roe B.A."/>
        </authorList>
    </citation>
    <scope>NUCLEOTIDE SEQUENCE [LARGE SCALE GENOMIC DNA]</scope>
    <source>
        <strain evidence="1">A17</strain>
        <strain evidence="2 3">cv. Jemalong A17</strain>
    </source>
</reference>
<evidence type="ECO:0000313" key="2">
    <source>
        <dbReference type="EnsemblPlants" id="AES96475"/>
    </source>
</evidence>
<sequence>MDSGFRAITKFLGLNEESHIMVRRYLIQELKNHGKDYVGVYAGEDRYNYILNDLHPPTNSGGIALVDKWLTLPVMGHIVANYYNRHVSLLTNHEIGTSKSFFPLRELPPTKQKTPIMCLGLIPNHFVLRFLKDRCLLSPLSKEWNNHRSNDVEKWLEIHYAERAVCIGNYCRRIRWHQTAEEYVTDDS</sequence>
<dbReference type="HOGENOM" id="CLU_076215_1_0_1"/>
<dbReference type="EnsemblPlants" id="AES96475">
    <property type="protein sequence ID" value="AES96475"/>
    <property type="gene ID" value="MTR_5g037560"/>
</dbReference>
<dbReference type="EMBL" id="CM001221">
    <property type="protein sequence ID" value="AES96475.1"/>
    <property type="molecule type" value="Genomic_DNA"/>
</dbReference>
<reference evidence="2" key="3">
    <citation type="submission" date="2015-04" db="UniProtKB">
        <authorList>
            <consortium name="EnsemblPlants"/>
        </authorList>
    </citation>
    <scope>IDENTIFICATION</scope>
    <source>
        <strain evidence="2">cv. Jemalong A17</strain>
    </source>
</reference>
<dbReference type="PaxDb" id="3880-AES96475"/>
<evidence type="ECO:0000313" key="3">
    <source>
        <dbReference type="Proteomes" id="UP000002051"/>
    </source>
</evidence>
<proteinExistence type="predicted"/>
<gene>
    <name evidence="1" type="ordered locus">MTR_5g037560</name>
</gene>
<dbReference type="AlphaFoldDB" id="G7K8C3"/>
<name>G7K8C3_MEDTR</name>
<protein>
    <submittedName>
        <fullName evidence="1 2">Uncharacterized protein</fullName>
    </submittedName>
</protein>
<keyword evidence="3" id="KW-1185">Reference proteome</keyword>
<dbReference type="CDD" id="cd22744">
    <property type="entry name" value="OTU"/>
    <property type="match status" value="1"/>
</dbReference>
<dbReference type="Proteomes" id="UP000002051">
    <property type="component" value="Chromosome 5"/>
</dbReference>